<dbReference type="SUPFAM" id="SSF54909">
    <property type="entry name" value="Dimeric alpha+beta barrel"/>
    <property type="match status" value="1"/>
</dbReference>
<dbReference type="EMBL" id="VIKT02000017">
    <property type="protein sequence ID" value="NHF63619.1"/>
    <property type="molecule type" value="Genomic_DNA"/>
</dbReference>
<proteinExistence type="inferred from homology"/>
<dbReference type="Gene3D" id="3.30.70.1060">
    <property type="entry name" value="Dimeric alpha+beta barrel"/>
    <property type="match status" value="1"/>
</dbReference>
<dbReference type="RefSeq" id="WP_152583947.1">
    <property type="nucleotide sequence ID" value="NZ_JAVJPO010000025.1"/>
</dbReference>
<protein>
    <submittedName>
        <fullName evidence="3">YciI family protein</fullName>
    </submittedName>
</protein>
<comment type="similarity">
    <text evidence="1">Belongs to the YciI family.</text>
</comment>
<sequence>MEFMILIHGDESSPRLAPGDPGFDEFMGAWFAYNQSLIEGGHWVSGANLAPTSSATTLRLTPGKATEIVDGPFAETKEQFGGYYLISAENLDEAIELAKKLPMDNGSLEIRPVAFRPDAG</sequence>
<evidence type="ECO:0000313" key="4">
    <source>
        <dbReference type="Proteomes" id="UP000818266"/>
    </source>
</evidence>
<comment type="caution">
    <text evidence="3">The sequence shown here is derived from an EMBL/GenBank/DDBJ whole genome shotgun (WGS) entry which is preliminary data.</text>
</comment>
<reference evidence="3 4" key="1">
    <citation type="submission" date="2020-03" db="EMBL/GenBank/DDBJ databases">
        <title>Chryseoglobus sp. isolated from a deep-sea seamount.</title>
        <authorList>
            <person name="Zhang D.-C."/>
        </authorList>
    </citation>
    <scope>NUCLEOTIDE SEQUENCE [LARGE SCALE GENOMIC DNA]</scope>
    <source>
        <strain evidence="3 4">KN1116</strain>
    </source>
</reference>
<dbReference type="Pfam" id="PF03795">
    <property type="entry name" value="YCII"/>
    <property type="match status" value="1"/>
</dbReference>
<dbReference type="PANTHER" id="PTHR35174">
    <property type="entry name" value="BLL7171 PROTEIN-RELATED"/>
    <property type="match status" value="1"/>
</dbReference>
<evidence type="ECO:0000256" key="1">
    <source>
        <dbReference type="ARBA" id="ARBA00007689"/>
    </source>
</evidence>
<dbReference type="Proteomes" id="UP000818266">
    <property type="component" value="Unassembled WGS sequence"/>
</dbReference>
<gene>
    <name evidence="3" type="ORF">FK219_010280</name>
</gene>
<feature type="domain" description="YCII-related" evidence="2">
    <location>
        <begin position="1"/>
        <end position="113"/>
    </location>
</feature>
<evidence type="ECO:0000313" key="3">
    <source>
        <dbReference type="EMBL" id="NHF63619.1"/>
    </source>
</evidence>
<organism evidence="3 4">
    <name type="scientific">Microcella pacifica</name>
    <dbReference type="NCBI Taxonomy" id="2591847"/>
    <lineage>
        <taxon>Bacteria</taxon>
        <taxon>Bacillati</taxon>
        <taxon>Actinomycetota</taxon>
        <taxon>Actinomycetes</taxon>
        <taxon>Micrococcales</taxon>
        <taxon>Microbacteriaceae</taxon>
        <taxon>Microcella</taxon>
    </lineage>
</organism>
<dbReference type="AlphaFoldDB" id="A0A9E5MKU8"/>
<dbReference type="OrthoDB" id="3212458at2"/>
<dbReference type="InterPro" id="IPR005545">
    <property type="entry name" value="YCII"/>
</dbReference>
<accession>A0A9E5MKU8</accession>
<name>A0A9E5MKU8_9MICO</name>
<dbReference type="InterPro" id="IPR011008">
    <property type="entry name" value="Dimeric_a/b-barrel"/>
</dbReference>
<evidence type="ECO:0000259" key="2">
    <source>
        <dbReference type="Pfam" id="PF03795"/>
    </source>
</evidence>
<keyword evidence="4" id="KW-1185">Reference proteome</keyword>
<dbReference type="PANTHER" id="PTHR35174:SF3">
    <property type="entry name" value="BLL7171 PROTEIN"/>
    <property type="match status" value="1"/>
</dbReference>